<gene>
    <name evidence="2" type="ORF">QR680_015244</name>
</gene>
<comment type="caution">
    <text evidence="2">The sequence shown here is derived from an EMBL/GenBank/DDBJ whole genome shotgun (WGS) entry which is preliminary data.</text>
</comment>
<feature type="transmembrane region" description="Helical" evidence="1">
    <location>
        <begin position="221"/>
        <end position="240"/>
    </location>
</feature>
<feature type="transmembrane region" description="Helical" evidence="1">
    <location>
        <begin position="81"/>
        <end position="114"/>
    </location>
</feature>
<feature type="transmembrane region" description="Helical" evidence="1">
    <location>
        <begin position="126"/>
        <end position="148"/>
    </location>
</feature>
<feature type="transmembrane region" description="Helical" evidence="1">
    <location>
        <begin position="252"/>
        <end position="274"/>
    </location>
</feature>
<proteinExistence type="predicted"/>
<sequence length="278" mass="31075">MSSFLTLALTQYIIAIVFAAVTLPHLILIYSSKVYKKYCKEPSPMGVLFIAVAGIAASCTLLSTTWIAFSLKFIPNVPEKLPIFFFIGVFHISMHIFFITANLALYVLRIYILLFPLRPMRRANKLVACVEVAFALTAVSIAVGPSLMQGPSRTTPIQEDCFAMNCAGMFNRRQYVSSVIFTLSVGILLLGAAFLVSYFKYTKSINIGKTETLRMTKFVRYSLYFRIILETGPYMADLIAHEVGFKIGTYLGAYGLVGCSMDFCASTLLFYYMIAKKR</sequence>
<dbReference type="AlphaFoldDB" id="A0AA39LJW8"/>
<name>A0AA39LJW8_9BILA</name>
<feature type="transmembrane region" description="Helical" evidence="1">
    <location>
        <begin position="47"/>
        <end position="69"/>
    </location>
</feature>
<evidence type="ECO:0000313" key="3">
    <source>
        <dbReference type="Proteomes" id="UP001175271"/>
    </source>
</evidence>
<organism evidence="2 3">
    <name type="scientific">Steinernema hermaphroditum</name>
    <dbReference type="NCBI Taxonomy" id="289476"/>
    <lineage>
        <taxon>Eukaryota</taxon>
        <taxon>Metazoa</taxon>
        <taxon>Ecdysozoa</taxon>
        <taxon>Nematoda</taxon>
        <taxon>Chromadorea</taxon>
        <taxon>Rhabditida</taxon>
        <taxon>Tylenchina</taxon>
        <taxon>Panagrolaimomorpha</taxon>
        <taxon>Strongyloidoidea</taxon>
        <taxon>Steinernematidae</taxon>
        <taxon>Steinernema</taxon>
    </lineage>
</organism>
<evidence type="ECO:0000313" key="2">
    <source>
        <dbReference type="EMBL" id="KAK0400441.1"/>
    </source>
</evidence>
<keyword evidence="1" id="KW-1133">Transmembrane helix</keyword>
<feature type="transmembrane region" description="Helical" evidence="1">
    <location>
        <begin position="179"/>
        <end position="201"/>
    </location>
</feature>
<keyword evidence="3" id="KW-1185">Reference proteome</keyword>
<dbReference type="EMBL" id="JAUCMV010000004">
    <property type="protein sequence ID" value="KAK0400441.1"/>
    <property type="molecule type" value="Genomic_DNA"/>
</dbReference>
<protein>
    <submittedName>
        <fullName evidence="2">Uncharacterized protein</fullName>
    </submittedName>
</protein>
<keyword evidence="1" id="KW-0812">Transmembrane</keyword>
<accession>A0AA39LJW8</accession>
<evidence type="ECO:0000256" key="1">
    <source>
        <dbReference type="SAM" id="Phobius"/>
    </source>
</evidence>
<dbReference type="Proteomes" id="UP001175271">
    <property type="component" value="Unassembled WGS sequence"/>
</dbReference>
<feature type="transmembrane region" description="Helical" evidence="1">
    <location>
        <begin position="12"/>
        <end position="35"/>
    </location>
</feature>
<reference evidence="2" key="1">
    <citation type="submission" date="2023-06" db="EMBL/GenBank/DDBJ databases">
        <title>Genomic analysis of the entomopathogenic nematode Steinernema hermaphroditum.</title>
        <authorList>
            <person name="Schwarz E.M."/>
            <person name="Heppert J.K."/>
            <person name="Baniya A."/>
            <person name="Schwartz H.T."/>
            <person name="Tan C.-H."/>
            <person name="Antoshechkin I."/>
            <person name="Sternberg P.W."/>
            <person name="Goodrich-Blair H."/>
            <person name="Dillman A.R."/>
        </authorList>
    </citation>
    <scope>NUCLEOTIDE SEQUENCE</scope>
    <source>
        <strain evidence="2">PS9179</strain>
        <tissue evidence="2">Whole animal</tissue>
    </source>
</reference>
<keyword evidence="1" id="KW-0472">Membrane</keyword>